<dbReference type="EMBL" id="CP002394">
    <property type="protein sequence ID" value="ADU31865.1"/>
    <property type="molecule type" value="Genomic_DNA"/>
</dbReference>
<protein>
    <submittedName>
        <fullName evidence="2">Flagellar hook-associated protein 3</fullName>
    </submittedName>
</protein>
<feature type="domain" description="Flagellin N-terminal" evidence="1">
    <location>
        <begin position="6"/>
        <end position="140"/>
    </location>
</feature>
<dbReference type="InterPro" id="IPR013384">
    <property type="entry name" value="Flagell_FlgL"/>
</dbReference>
<dbReference type="Gene3D" id="1.20.1330.10">
    <property type="entry name" value="f41 fragment of flagellin, N-terminal domain"/>
    <property type="match status" value="1"/>
</dbReference>
<dbReference type="HOGENOM" id="CLU_024437_2_1_9"/>
<dbReference type="SUPFAM" id="SSF64518">
    <property type="entry name" value="Phase 1 flagellin"/>
    <property type="match status" value="1"/>
</dbReference>
<keyword evidence="2" id="KW-0966">Cell projection</keyword>
<dbReference type="KEGG" id="bco:Bcell_3624"/>
<evidence type="ECO:0000259" key="1">
    <source>
        <dbReference type="Pfam" id="PF00669"/>
    </source>
</evidence>
<reference evidence="2 3" key="1">
    <citation type="submission" date="2010-12" db="EMBL/GenBank/DDBJ databases">
        <title>Complete sequence of Bacillus cellulosilyticus DSM 2522.</title>
        <authorList>
            <consortium name="US DOE Joint Genome Institute"/>
            <person name="Lucas S."/>
            <person name="Copeland A."/>
            <person name="Lapidus A."/>
            <person name="Cheng J.-F."/>
            <person name="Bruce D."/>
            <person name="Goodwin L."/>
            <person name="Pitluck S."/>
            <person name="Chertkov O."/>
            <person name="Detter J.C."/>
            <person name="Han C."/>
            <person name="Tapia R."/>
            <person name="Land M."/>
            <person name="Hauser L."/>
            <person name="Jeffries C."/>
            <person name="Kyrpides N."/>
            <person name="Ivanova N."/>
            <person name="Mikhailova N."/>
            <person name="Brumm P."/>
            <person name="Mead D."/>
            <person name="Woyke T."/>
        </authorList>
    </citation>
    <scope>NUCLEOTIDE SEQUENCE [LARGE SCALE GENOMIC DNA]</scope>
    <source>
        <strain evidence="3">ATCC 21833 / DSM 2522 / FERM P-1141 / JCM 9156 / N-4</strain>
    </source>
</reference>
<keyword evidence="2" id="KW-0282">Flagellum</keyword>
<evidence type="ECO:0000313" key="3">
    <source>
        <dbReference type="Proteomes" id="UP000001401"/>
    </source>
</evidence>
<dbReference type="OrthoDB" id="9758307at2"/>
<dbReference type="RefSeq" id="WP_013490196.1">
    <property type="nucleotide sequence ID" value="NC_014829.1"/>
</dbReference>
<dbReference type="Proteomes" id="UP000001401">
    <property type="component" value="Chromosome"/>
</dbReference>
<dbReference type="eggNOG" id="COG1344">
    <property type="taxonomic scope" value="Bacteria"/>
</dbReference>
<sequence>MRVTQSMLTNSSLRHLSQSYQTLHDIQNQLATGKKISRASQDPVIAMNGMRYRTQVVETEQFNRNLTEVYNWMENADATLDQVTSTMHRIRELAVQASNDTYESTQRANISKEIEQLREHLQSLANTKANNKYIFNGTNTTNAPLDADQMNVGFNAIEEALADLPNFNADEAVPFTHVLTHNSGRYELVEKNDDGYIFQDVNNPNKSITVAVDGEGNPESFTHAHTYVNNAGETVTDTKDLKERQFVVSRLDSVSTNTQKVEIELLKGVNVATNINPSNVFSTDFFGDIYQLEKALNDPAATGKELEELIANFDRQIDKVVNERAELGARYNRVEMIDDRMKEQEVIARRILSNNEDADIEKVITNLLSSENVHRAALSSMGRIMQPTLMDFLR</sequence>
<dbReference type="PANTHER" id="PTHR42792:SF1">
    <property type="entry name" value="FLAGELLAR HOOK-ASSOCIATED PROTEIN 3"/>
    <property type="match status" value="1"/>
</dbReference>
<dbReference type="NCBIfam" id="TIGR02550">
    <property type="entry name" value="flagell_flgL"/>
    <property type="match status" value="1"/>
</dbReference>
<dbReference type="InterPro" id="IPR001492">
    <property type="entry name" value="Flagellin"/>
</dbReference>
<dbReference type="STRING" id="649639.Bcell_3624"/>
<evidence type="ECO:0000313" key="2">
    <source>
        <dbReference type="EMBL" id="ADU31865.1"/>
    </source>
</evidence>
<organism evidence="2 3">
    <name type="scientific">Evansella cellulosilytica (strain ATCC 21833 / DSM 2522 / FERM P-1141 / JCM 9156 / N-4)</name>
    <name type="common">Bacillus cellulosilyticus</name>
    <dbReference type="NCBI Taxonomy" id="649639"/>
    <lineage>
        <taxon>Bacteria</taxon>
        <taxon>Bacillati</taxon>
        <taxon>Bacillota</taxon>
        <taxon>Bacilli</taxon>
        <taxon>Bacillales</taxon>
        <taxon>Bacillaceae</taxon>
        <taxon>Evansella</taxon>
    </lineage>
</organism>
<dbReference type="AlphaFoldDB" id="E6TS96"/>
<dbReference type="PANTHER" id="PTHR42792">
    <property type="entry name" value="FLAGELLIN"/>
    <property type="match status" value="1"/>
</dbReference>
<gene>
    <name evidence="2" type="ordered locus">Bcell_3624</name>
</gene>
<dbReference type="GO" id="GO:0005198">
    <property type="term" value="F:structural molecule activity"/>
    <property type="evidence" value="ECO:0007669"/>
    <property type="project" value="InterPro"/>
</dbReference>
<proteinExistence type="predicted"/>
<dbReference type="Pfam" id="PF00669">
    <property type="entry name" value="Flagellin_N"/>
    <property type="match status" value="1"/>
</dbReference>
<keyword evidence="2" id="KW-0969">Cilium</keyword>
<dbReference type="InterPro" id="IPR001029">
    <property type="entry name" value="Flagellin_N"/>
</dbReference>
<keyword evidence="3" id="KW-1185">Reference proteome</keyword>
<accession>E6TS96</accession>
<name>E6TS96_EVAC2</name>
<dbReference type="GO" id="GO:0071973">
    <property type="term" value="P:bacterial-type flagellum-dependent cell motility"/>
    <property type="evidence" value="ECO:0007669"/>
    <property type="project" value="InterPro"/>
</dbReference>
<dbReference type="GO" id="GO:0009424">
    <property type="term" value="C:bacterial-type flagellum hook"/>
    <property type="evidence" value="ECO:0007669"/>
    <property type="project" value="InterPro"/>
</dbReference>